<dbReference type="InterPro" id="IPR036097">
    <property type="entry name" value="HisK_dim/P_sf"/>
</dbReference>
<evidence type="ECO:0000313" key="14">
    <source>
        <dbReference type="Proteomes" id="UP001160519"/>
    </source>
</evidence>
<dbReference type="InterPro" id="IPR000014">
    <property type="entry name" value="PAS"/>
</dbReference>
<dbReference type="PROSITE" id="PS50112">
    <property type="entry name" value="PAS"/>
    <property type="match status" value="1"/>
</dbReference>
<keyword evidence="6" id="KW-0902">Two-component regulatory system</keyword>
<feature type="domain" description="Histidine kinase" evidence="9">
    <location>
        <begin position="117"/>
        <end position="335"/>
    </location>
</feature>
<accession>A0AA43Q5G1</accession>
<dbReference type="Pfam" id="PF00512">
    <property type="entry name" value="HisKA"/>
    <property type="match status" value="1"/>
</dbReference>
<dbReference type="SUPFAM" id="SSF55785">
    <property type="entry name" value="PYP-like sensor domain (PAS domain)"/>
    <property type="match status" value="1"/>
</dbReference>
<evidence type="ECO:0000259" key="11">
    <source>
        <dbReference type="PROSITE" id="PS50112"/>
    </source>
</evidence>
<dbReference type="EMBL" id="JAQSDF010000058">
    <property type="protein sequence ID" value="MDI1232098.1"/>
    <property type="molecule type" value="Genomic_DNA"/>
</dbReference>
<dbReference type="FunFam" id="3.30.565.10:FF:000006">
    <property type="entry name" value="Sensor histidine kinase WalK"/>
    <property type="match status" value="1"/>
</dbReference>
<dbReference type="InterPro" id="IPR036890">
    <property type="entry name" value="HATPase_C_sf"/>
</dbReference>
<dbReference type="GO" id="GO:0005524">
    <property type="term" value="F:ATP binding"/>
    <property type="evidence" value="ECO:0007669"/>
    <property type="project" value="UniProtKB-KW"/>
</dbReference>
<dbReference type="SUPFAM" id="SSF52172">
    <property type="entry name" value="CheY-like"/>
    <property type="match status" value="1"/>
</dbReference>
<dbReference type="InterPro" id="IPR001789">
    <property type="entry name" value="Sig_transdc_resp-reg_receiver"/>
</dbReference>
<evidence type="ECO:0000256" key="2">
    <source>
        <dbReference type="ARBA" id="ARBA00012438"/>
    </source>
</evidence>
<dbReference type="InterPro" id="IPR004358">
    <property type="entry name" value="Sig_transdc_His_kin-like_C"/>
</dbReference>
<evidence type="ECO:0000259" key="12">
    <source>
        <dbReference type="PROSITE" id="PS50113"/>
    </source>
</evidence>
<dbReference type="PROSITE" id="PS50110">
    <property type="entry name" value="RESPONSE_REGULATORY"/>
    <property type="match status" value="1"/>
</dbReference>
<evidence type="ECO:0000259" key="9">
    <source>
        <dbReference type="PROSITE" id="PS50109"/>
    </source>
</evidence>
<dbReference type="EC" id="2.7.13.3" evidence="2"/>
<evidence type="ECO:0000259" key="10">
    <source>
        <dbReference type="PROSITE" id="PS50110"/>
    </source>
</evidence>
<dbReference type="InterPro" id="IPR011006">
    <property type="entry name" value="CheY-like_superfamily"/>
</dbReference>
<dbReference type="NCBIfam" id="TIGR00229">
    <property type="entry name" value="sensory_box"/>
    <property type="match status" value="1"/>
</dbReference>
<gene>
    <name evidence="13" type="ORF">PSU93_13195</name>
</gene>
<evidence type="ECO:0000256" key="5">
    <source>
        <dbReference type="ARBA" id="ARBA00022777"/>
    </source>
</evidence>
<keyword evidence="5" id="KW-0418">Kinase</keyword>
<dbReference type="Gene3D" id="3.40.50.2300">
    <property type="match status" value="1"/>
</dbReference>
<dbReference type="PANTHER" id="PTHR43547:SF2">
    <property type="entry name" value="HYBRID SIGNAL TRANSDUCTION HISTIDINE KINASE C"/>
    <property type="match status" value="1"/>
</dbReference>
<dbReference type="GO" id="GO:0005886">
    <property type="term" value="C:plasma membrane"/>
    <property type="evidence" value="ECO:0007669"/>
    <property type="project" value="UniProtKB-ARBA"/>
</dbReference>
<dbReference type="PROSITE" id="PS50113">
    <property type="entry name" value="PAC"/>
    <property type="match status" value="1"/>
</dbReference>
<dbReference type="Proteomes" id="UP001160519">
    <property type="component" value="Unassembled WGS sequence"/>
</dbReference>
<dbReference type="Gene3D" id="3.30.450.20">
    <property type="entry name" value="PAS domain"/>
    <property type="match status" value="2"/>
</dbReference>
<sequence>MRLSKLDLILDTITDGVLVVDSQGVVLYANQAAEILLARSPIIGQSLAIPVNPEKNSYQDINLIRPNGLVWAEMRSSPLEWDGQPGYVIALRDITERKRAEEALRLADRRKDEFLAMLAHELRNPLAPIRNAVQLLKMQETTDPKLALSCNIIDRQVTHMARLLDDLLDVARIMQGKISLKLERFELSDIVNNAVETSRPLIESRRQELIISQTSTPQWIKGDRVRLAQVLSNLLNNAAKYTSEGSKITLNVMRESSDAVIEVRDTGIGIAPDILPHIFDLFIQADHSLAHSQGGLGIGLTLVRQLVEIHGGTITAVSAGIGQGSVFTVRLPTLSMDLPATKSALTESALPISKFRILVVDDYADAAESLTMLLQAEGHEVEMADCGMKAIERAQVFHPQVVLLDIGLPDLDGYEVAKRLRALPEFRDAFLIALTGYGQTEDRELSKSAGFNYHLLKPLDFEELSSLLMSL</sequence>
<keyword evidence="3 8" id="KW-0597">Phosphoprotein</keyword>
<evidence type="ECO:0000256" key="7">
    <source>
        <dbReference type="ARBA" id="ARBA00023136"/>
    </source>
</evidence>
<evidence type="ECO:0000256" key="3">
    <source>
        <dbReference type="ARBA" id="ARBA00022553"/>
    </source>
</evidence>
<dbReference type="PROSITE" id="PS50109">
    <property type="entry name" value="HIS_KIN"/>
    <property type="match status" value="1"/>
</dbReference>
<dbReference type="SMART" id="SM00448">
    <property type="entry name" value="REC"/>
    <property type="match status" value="1"/>
</dbReference>
<dbReference type="FunFam" id="1.10.287.130:FF:000001">
    <property type="entry name" value="Two-component sensor histidine kinase"/>
    <property type="match status" value="1"/>
</dbReference>
<evidence type="ECO:0000313" key="13">
    <source>
        <dbReference type="EMBL" id="MDI1232098.1"/>
    </source>
</evidence>
<dbReference type="CDD" id="cd00130">
    <property type="entry name" value="PAS"/>
    <property type="match status" value="1"/>
</dbReference>
<dbReference type="Pfam" id="PF02518">
    <property type="entry name" value="HATPase_c"/>
    <property type="match status" value="1"/>
</dbReference>
<protein>
    <recommendedName>
        <fullName evidence="2">histidine kinase</fullName>
        <ecNumber evidence="2">2.7.13.3</ecNumber>
    </recommendedName>
</protein>
<dbReference type="GO" id="GO:0000155">
    <property type="term" value="F:phosphorelay sensor kinase activity"/>
    <property type="evidence" value="ECO:0007669"/>
    <property type="project" value="InterPro"/>
</dbReference>
<dbReference type="InterPro" id="IPR013767">
    <property type="entry name" value="PAS_fold"/>
</dbReference>
<dbReference type="CDD" id="cd16922">
    <property type="entry name" value="HATPase_EvgS-ArcB-TorS-like"/>
    <property type="match status" value="1"/>
</dbReference>
<evidence type="ECO:0000256" key="4">
    <source>
        <dbReference type="ARBA" id="ARBA00022679"/>
    </source>
</evidence>
<dbReference type="Gene3D" id="3.30.565.10">
    <property type="entry name" value="Histidine kinase-like ATPase, C-terminal domain"/>
    <property type="match status" value="1"/>
</dbReference>
<dbReference type="SUPFAM" id="SSF47384">
    <property type="entry name" value="Homodimeric domain of signal transducing histidine kinase"/>
    <property type="match status" value="1"/>
</dbReference>
<comment type="catalytic activity">
    <reaction evidence="1">
        <text>ATP + protein L-histidine = ADP + protein N-phospho-L-histidine.</text>
        <dbReference type="EC" id="2.7.13.3"/>
    </reaction>
</comment>
<dbReference type="AlphaFoldDB" id="A0AA43Q5G1"/>
<evidence type="ECO:0000256" key="6">
    <source>
        <dbReference type="ARBA" id="ARBA00023012"/>
    </source>
</evidence>
<dbReference type="PRINTS" id="PR00344">
    <property type="entry name" value="BCTRLSENSOR"/>
</dbReference>
<dbReference type="InterPro" id="IPR005467">
    <property type="entry name" value="His_kinase_dom"/>
</dbReference>
<feature type="domain" description="Response regulatory" evidence="10">
    <location>
        <begin position="356"/>
        <end position="471"/>
    </location>
</feature>
<name>A0AA43Q5G1_9GAMM</name>
<dbReference type="PANTHER" id="PTHR43547">
    <property type="entry name" value="TWO-COMPONENT HISTIDINE KINASE"/>
    <property type="match status" value="1"/>
</dbReference>
<comment type="caution">
    <text evidence="13">The sequence shown here is derived from an EMBL/GenBank/DDBJ whole genome shotgun (WGS) entry which is preliminary data.</text>
</comment>
<dbReference type="SMART" id="SM00388">
    <property type="entry name" value="HisKA"/>
    <property type="match status" value="1"/>
</dbReference>
<dbReference type="Gene3D" id="1.10.287.130">
    <property type="match status" value="1"/>
</dbReference>
<keyword evidence="14" id="KW-1185">Reference proteome</keyword>
<dbReference type="CDD" id="cd17580">
    <property type="entry name" value="REC_2_DhkD-like"/>
    <property type="match status" value="1"/>
</dbReference>
<dbReference type="GO" id="GO:0006355">
    <property type="term" value="P:regulation of DNA-templated transcription"/>
    <property type="evidence" value="ECO:0007669"/>
    <property type="project" value="InterPro"/>
</dbReference>
<evidence type="ECO:0000256" key="1">
    <source>
        <dbReference type="ARBA" id="ARBA00000085"/>
    </source>
</evidence>
<dbReference type="SMART" id="SM00091">
    <property type="entry name" value="PAS"/>
    <property type="match status" value="1"/>
</dbReference>
<organism evidence="13 14">
    <name type="scientific">Candidatus Methylobacter titanis</name>
    <dbReference type="NCBI Taxonomy" id="3053457"/>
    <lineage>
        <taxon>Bacteria</taxon>
        <taxon>Pseudomonadati</taxon>
        <taxon>Pseudomonadota</taxon>
        <taxon>Gammaproteobacteria</taxon>
        <taxon>Methylococcales</taxon>
        <taxon>Methylococcaceae</taxon>
        <taxon>Methylobacter</taxon>
    </lineage>
</organism>
<dbReference type="InterPro" id="IPR001610">
    <property type="entry name" value="PAC"/>
</dbReference>
<dbReference type="InterPro" id="IPR003594">
    <property type="entry name" value="HATPase_dom"/>
</dbReference>
<dbReference type="SMART" id="SM00086">
    <property type="entry name" value="PAC"/>
    <property type="match status" value="1"/>
</dbReference>
<dbReference type="InterPro" id="IPR035965">
    <property type="entry name" value="PAS-like_dom_sf"/>
</dbReference>
<keyword evidence="7" id="KW-0472">Membrane</keyword>
<feature type="domain" description="PAS" evidence="11">
    <location>
        <begin position="2"/>
        <end position="41"/>
    </location>
</feature>
<reference evidence="13" key="1">
    <citation type="submission" date="2023-01" db="EMBL/GenBank/DDBJ databases">
        <title>Biogeochemical cycle of methane in antarctic sediments.</title>
        <authorList>
            <person name="Roldan D.M."/>
            <person name="Menes R.J."/>
        </authorList>
    </citation>
    <scope>NUCLEOTIDE SEQUENCE [LARGE SCALE GENOMIC DNA]</scope>
    <source>
        <strain evidence="13">K-2018 MAG008</strain>
    </source>
</reference>
<evidence type="ECO:0000256" key="8">
    <source>
        <dbReference type="PROSITE-ProRule" id="PRU00169"/>
    </source>
</evidence>
<keyword evidence="13" id="KW-0547">Nucleotide-binding</keyword>
<dbReference type="InterPro" id="IPR000700">
    <property type="entry name" value="PAS-assoc_C"/>
</dbReference>
<feature type="domain" description="PAC" evidence="12">
    <location>
        <begin position="54"/>
        <end position="106"/>
    </location>
</feature>
<proteinExistence type="predicted"/>
<keyword evidence="4" id="KW-0808">Transferase</keyword>
<dbReference type="Pfam" id="PF00989">
    <property type="entry name" value="PAS"/>
    <property type="match status" value="1"/>
</dbReference>
<dbReference type="InterPro" id="IPR003661">
    <property type="entry name" value="HisK_dim/P_dom"/>
</dbReference>
<dbReference type="SUPFAM" id="SSF55874">
    <property type="entry name" value="ATPase domain of HSP90 chaperone/DNA topoisomerase II/histidine kinase"/>
    <property type="match status" value="1"/>
</dbReference>
<dbReference type="Pfam" id="PF00072">
    <property type="entry name" value="Response_reg"/>
    <property type="match status" value="1"/>
</dbReference>
<keyword evidence="13" id="KW-0067">ATP-binding</keyword>
<dbReference type="SMART" id="SM00387">
    <property type="entry name" value="HATPase_c"/>
    <property type="match status" value="1"/>
</dbReference>
<feature type="modified residue" description="4-aspartylphosphate" evidence="8">
    <location>
        <position position="405"/>
    </location>
</feature>
<dbReference type="CDD" id="cd00082">
    <property type="entry name" value="HisKA"/>
    <property type="match status" value="1"/>
</dbReference>